<proteinExistence type="predicted"/>
<accession>A0ABW5QLP2</accession>
<keyword evidence="1" id="KW-0472">Membrane</keyword>
<evidence type="ECO:0000313" key="4">
    <source>
        <dbReference type="Proteomes" id="UP001597521"/>
    </source>
</evidence>
<sequence length="412" mass="44110">MQALVYTLIGLAALAVGATSYFGLAFTPTEAILAAIVFGCAAVVLMERRLRVRAENRLERAIEDLSRLLATDAQAGAVLGQRINALTDLNAGQRLEGMEADISVLGTVIRQVAEAVAEIEDRVPTRPAPAGERYIAPAAPVNSGLEPEPRISSDGLRQAMAENRLLFHVQPVVTLPQRRTHGFDLVPRLMLGNGELVDSVDFMPRRGSEELVRRTEGMAMVEAITIARRARSNGQPLALYIPLSRATLADHVAAEQLAASVEANRAVAPSFTFLVPHTQWVELTTGERALTDSMVKKGASFSLSGVTGLRMDVAELAAQGVRSLRIDASRFIDAPETFTDFHATDIASYVARSGVVLLASGITSERQIVELLDAGITLAQGPYIGVPGPIRPDLASEVPGAPLTQQLRRVEG</sequence>
<reference evidence="4" key="1">
    <citation type="journal article" date="2019" name="Int. J. Syst. Evol. Microbiol.">
        <title>The Global Catalogue of Microorganisms (GCM) 10K type strain sequencing project: providing services to taxonomists for standard genome sequencing and annotation.</title>
        <authorList>
            <consortium name="The Broad Institute Genomics Platform"/>
            <consortium name="The Broad Institute Genome Sequencing Center for Infectious Disease"/>
            <person name="Wu L."/>
            <person name="Ma J."/>
        </authorList>
    </citation>
    <scope>NUCLEOTIDE SEQUENCE [LARGE SCALE GENOMIC DNA]</scope>
    <source>
        <strain evidence="4">CCM 7427</strain>
    </source>
</reference>
<organism evidence="3 4">
    <name type="scientific">Devosia albogilva</name>
    <dbReference type="NCBI Taxonomy" id="429726"/>
    <lineage>
        <taxon>Bacteria</taxon>
        <taxon>Pseudomonadati</taxon>
        <taxon>Pseudomonadota</taxon>
        <taxon>Alphaproteobacteria</taxon>
        <taxon>Hyphomicrobiales</taxon>
        <taxon>Devosiaceae</taxon>
        <taxon>Devosia</taxon>
    </lineage>
</organism>
<dbReference type="SMART" id="SM00052">
    <property type="entry name" value="EAL"/>
    <property type="match status" value="1"/>
</dbReference>
<evidence type="ECO:0000313" key="3">
    <source>
        <dbReference type="EMBL" id="MFD2648589.1"/>
    </source>
</evidence>
<dbReference type="Proteomes" id="UP001597521">
    <property type="component" value="Unassembled WGS sequence"/>
</dbReference>
<keyword evidence="4" id="KW-1185">Reference proteome</keyword>
<keyword evidence="1" id="KW-1133">Transmembrane helix</keyword>
<gene>
    <name evidence="3" type="ORF">ACFSX5_12390</name>
</gene>
<evidence type="ECO:0000259" key="2">
    <source>
        <dbReference type="PROSITE" id="PS50883"/>
    </source>
</evidence>
<dbReference type="EMBL" id="JBHUNP010000001">
    <property type="protein sequence ID" value="MFD2648589.1"/>
    <property type="molecule type" value="Genomic_DNA"/>
</dbReference>
<feature type="domain" description="EAL" evidence="2">
    <location>
        <begin position="149"/>
        <end position="401"/>
    </location>
</feature>
<keyword evidence="1" id="KW-0812">Transmembrane</keyword>
<name>A0ABW5QLP2_9HYPH</name>
<dbReference type="InterPro" id="IPR035919">
    <property type="entry name" value="EAL_sf"/>
</dbReference>
<feature type="transmembrane region" description="Helical" evidence="1">
    <location>
        <begin position="28"/>
        <end position="46"/>
    </location>
</feature>
<dbReference type="RefSeq" id="WP_386833808.1">
    <property type="nucleotide sequence ID" value="NZ_JBHUNP010000001.1"/>
</dbReference>
<dbReference type="Gene3D" id="3.20.20.450">
    <property type="entry name" value="EAL domain"/>
    <property type="match status" value="1"/>
</dbReference>
<evidence type="ECO:0000256" key="1">
    <source>
        <dbReference type="SAM" id="Phobius"/>
    </source>
</evidence>
<dbReference type="InterPro" id="IPR001633">
    <property type="entry name" value="EAL_dom"/>
</dbReference>
<dbReference type="Pfam" id="PF00563">
    <property type="entry name" value="EAL"/>
    <property type="match status" value="1"/>
</dbReference>
<dbReference type="PROSITE" id="PS50883">
    <property type="entry name" value="EAL"/>
    <property type="match status" value="1"/>
</dbReference>
<protein>
    <submittedName>
        <fullName evidence="3">EAL domain-containing protein</fullName>
    </submittedName>
</protein>
<comment type="caution">
    <text evidence="3">The sequence shown here is derived from an EMBL/GenBank/DDBJ whole genome shotgun (WGS) entry which is preliminary data.</text>
</comment>
<dbReference type="SUPFAM" id="SSF141868">
    <property type="entry name" value="EAL domain-like"/>
    <property type="match status" value="1"/>
</dbReference>